<dbReference type="GO" id="GO:0008270">
    <property type="term" value="F:zinc ion binding"/>
    <property type="evidence" value="ECO:0007669"/>
    <property type="project" value="UniProtKB-KW"/>
</dbReference>
<feature type="compositionally biased region" description="Polar residues" evidence="2">
    <location>
        <begin position="32"/>
        <end position="45"/>
    </location>
</feature>
<evidence type="ECO:0000313" key="5">
    <source>
        <dbReference type="EMBL" id="GBL57324.1"/>
    </source>
</evidence>
<protein>
    <recommendedName>
        <fullName evidence="3">C2H2-type domain-containing protein</fullName>
    </recommendedName>
</protein>
<evidence type="ECO:0000313" key="4">
    <source>
        <dbReference type="EMBL" id="GBL56810.1"/>
    </source>
</evidence>
<evidence type="ECO:0000256" key="1">
    <source>
        <dbReference type="PROSITE-ProRule" id="PRU00042"/>
    </source>
</evidence>
<comment type="caution">
    <text evidence="4">The sequence shown here is derived from an EMBL/GenBank/DDBJ whole genome shotgun (WGS) entry which is preliminary data.</text>
</comment>
<sequence>MDQKTNVDKGITKEDCITEEFLDSVENWWSNDQENRKSAGSQQRNTENEDLDYEHMNMGSKRKITEPEINPSAKRYKYLSHPNNNERAGAEHISPRPPRSTDPDFSHESTEIQKDEGDMKIICLCERTHTGETVFVCTLCAKRFHRYNNLKEHIESHRSKRSKFAKMNFTPHQG</sequence>
<dbReference type="SUPFAM" id="SSF57667">
    <property type="entry name" value="beta-beta-alpha zinc fingers"/>
    <property type="match status" value="1"/>
</dbReference>
<evidence type="ECO:0000256" key="2">
    <source>
        <dbReference type="SAM" id="MobiDB-lite"/>
    </source>
</evidence>
<reference evidence="4 6" key="1">
    <citation type="journal article" date="2019" name="Sci. Rep.">
        <title>Orb-weaving spider Araneus ventricosus genome elucidates the spidroin gene catalogue.</title>
        <authorList>
            <person name="Kono N."/>
            <person name="Nakamura H."/>
            <person name="Ohtoshi R."/>
            <person name="Moran D.A.P."/>
            <person name="Shinohara A."/>
            <person name="Yoshida Y."/>
            <person name="Fujiwara M."/>
            <person name="Mori M."/>
            <person name="Tomita M."/>
            <person name="Arakawa K."/>
        </authorList>
    </citation>
    <scope>NUCLEOTIDE SEQUENCE [LARGE SCALE GENOMIC DNA]</scope>
</reference>
<dbReference type="AlphaFoldDB" id="A0A4Y1ZLX2"/>
<dbReference type="Proteomes" id="UP000499080">
    <property type="component" value="Unassembled WGS sequence"/>
</dbReference>
<keyword evidence="1" id="KW-0862">Zinc</keyword>
<feature type="compositionally biased region" description="Basic and acidic residues" evidence="2">
    <location>
        <begin position="88"/>
        <end position="113"/>
    </location>
</feature>
<feature type="region of interest" description="Disordered" evidence="2">
    <location>
        <begin position="32"/>
        <end position="113"/>
    </location>
</feature>
<evidence type="ECO:0000259" key="3">
    <source>
        <dbReference type="PROSITE" id="PS50157"/>
    </source>
</evidence>
<dbReference type="EMBL" id="BGPR01075696">
    <property type="protein sequence ID" value="GBL56810.1"/>
    <property type="molecule type" value="Genomic_DNA"/>
</dbReference>
<keyword evidence="1" id="KW-0479">Metal-binding</keyword>
<organism evidence="4 6">
    <name type="scientific">Araneus ventricosus</name>
    <name type="common">Orbweaver spider</name>
    <name type="synonym">Epeira ventricosa</name>
    <dbReference type="NCBI Taxonomy" id="182803"/>
    <lineage>
        <taxon>Eukaryota</taxon>
        <taxon>Metazoa</taxon>
        <taxon>Ecdysozoa</taxon>
        <taxon>Arthropoda</taxon>
        <taxon>Chelicerata</taxon>
        <taxon>Arachnida</taxon>
        <taxon>Araneae</taxon>
        <taxon>Araneomorphae</taxon>
        <taxon>Entelegynae</taxon>
        <taxon>Araneoidea</taxon>
        <taxon>Araneidae</taxon>
        <taxon>Araneus</taxon>
    </lineage>
</organism>
<feature type="domain" description="C2H2-type" evidence="3">
    <location>
        <begin position="135"/>
        <end position="162"/>
    </location>
</feature>
<keyword evidence="6" id="KW-1185">Reference proteome</keyword>
<dbReference type="PROSITE" id="PS50157">
    <property type="entry name" value="ZINC_FINGER_C2H2_2"/>
    <property type="match status" value="1"/>
</dbReference>
<proteinExistence type="predicted"/>
<accession>A0A4Y1ZLX2</accession>
<dbReference type="InterPro" id="IPR036236">
    <property type="entry name" value="Znf_C2H2_sf"/>
</dbReference>
<dbReference type="SMART" id="SM00355">
    <property type="entry name" value="ZnF_C2H2"/>
    <property type="match status" value="1"/>
</dbReference>
<gene>
    <name evidence="4" type="ORF">AVEN_120649_1</name>
    <name evidence="5" type="ORF">AVEN_241609_1</name>
</gene>
<dbReference type="PROSITE" id="PS00028">
    <property type="entry name" value="ZINC_FINGER_C2H2_1"/>
    <property type="match status" value="1"/>
</dbReference>
<evidence type="ECO:0000313" key="6">
    <source>
        <dbReference type="Proteomes" id="UP000499080"/>
    </source>
</evidence>
<keyword evidence="1" id="KW-0863">Zinc-finger</keyword>
<dbReference type="EMBL" id="BGPR01075800">
    <property type="protein sequence ID" value="GBL57324.1"/>
    <property type="molecule type" value="Genomic_DNA"/>
</dbReference>
<name>A0A4Y1ZLX2_ARAVE</name>
<dbReference type="Gene3D" id="3.30.160.60">
    <property type="entry name" value="Classic Zinc Finger"/>
    <property type="match status" value="1"/>
</dbReference>
<dbReference type="InterPro" id="IPR013087">
    <property type="entry name" value="Znf_C2H2_type"/>
</dbReference>